<dbReference type="OrthoDB" id="5892745at2"/>
<accession>A0A4Z0WAY4</accession>
<dbReference type="EMBL" id="SRMF01000012">
    <property type="protein sequence ID" value="TGG90657.1"/>
    <property type="molecule type" value="Genomic_DNA"/>
</dbReference>
<name>A0A4Z0WAY4_9GAMM</name>
<keyword evidence="2" id="KW-1185">Reference proteome</keyword>
<evidence type="ECO:0000313" key="2">
    <source>
        <dbReference type="Proteomes" id="UP000297475"/>
    </source>
</evidence>
<dbReference type="AlphaFoldDB" id="A0A4Z0WAY4"/>
<gene>
    <name evidence="1" type="ORF">E4656_18210</name>
</gene>
<dbReference type="Proteomes" id="UP000297475">
    <property type="component" value="Unassembled WGS sequence"/>
</dbReference>
<comment type="caution">
    <text evidence="1">The sequence shown here is derived from an EMBL/GenBank/DDBJ whole genome shotgun (WGS) entry which is preliminary data.</text>
</comment>
<organism evidence="1 2">
    <name type="scientific">Natronospirillum operosum</name>
    <dbReference type="NCBI Taxonomy" id="2759953"/>
    <lineage>
        <taxon>Bacteria</taxon>
        <taxon>Pseudomonadati</taxon>
        <taxon>Pseudomonadota</taxon>
        <taxon>Gammaproteobacteria</taxon>
        <taxon>Oceanospirillales</taxon>
        <taxon>Natronospirillaceae</taxon>
        <taxon>Natronospirillum</taxon>
    </lineage>
</organism>
<dbReference type="RefSeq" id="WP_135484745.1">
    <property type="nucleotide sequence ID" value="NZ_SRMF01000012.1"/>
</dbReference>
<proteinExistence type="predicted"/>
<reference evidence="1 2" key="1">
    <citation type="submission" date="2019-04" db="EMBL/GenBank/DDBJ databases">
        <title>Natronospirillum operosus gen. nov., sp. nov., a haloalkaliphilic satellite isolated from decaying biomass of laboratory culture of cyanobacterium Geitlerinema sp. and proposal of Natronospirillaceae fam. nov. and Saccharospirillaceae fam. nov.</title>
        <authorList>
            <person name="Kevbrin V."/>
            <person name="Boltyanskaya Y."/>
            <person name="Koziaeva V."/>
            <person name="Grouzdev D.S."/>
            <person name="Park M."/>
            <person name="Cho J."/>
        </authorList>
    </citation>
    <scope>NUCLEOTIDE SEQUENCE [LARGE SCALE GENOMIC DNA]</scope>
    <source>
        <strain evidence="1 2">G-116</strain>
    </source>
</reference>
<protein>
    <submittedName>
        <fullName evidence="1">Uncharacterized protein</fullName>
    </submittedName>
</protein>
<evidence type="ECO:0000313" key="1">
    <source>
        <dbReference type="EMBL" id="TGG90657.1"/>
    </source>
</evidence>
<sequence>MSDRSGQARSLVVLSPLRSGVTAAGESFAYSARRLLQGLPQGTGSPFASVPDTYMARWYLLDDVRYQGGAREDHLNNRYLALLVQHYGPTDRWLDNLWQYAQSTLQALYTHAWGFDQVRSAEGWRHYIERCRVPTGYFFNGSNDEPLMTQLKALYLRQQFTAFVMQHQGLPDTQLQAAFVAWAAEHQPDNLTAPTWQPGADTLHEATAVQADHAPTAQPAGGRTDDGD</sequence>